<feature type="domain" description="NADH:flavin oxidoreductase/NADH oxidase N-terminal" evidence="1">
    <location>
        <begin position="37"/>
        <end position="373"/>
    </location>
</feature>
<dbReference type="Proteomes" id="UP000092666">
    <property type="component" value="Unassembled WGS sequence"/>
</dbReference>
<dbReference type="AlphaFoldDB" id="A0A1B9GY80"/>
<dbReference type="PANTHER" id="PTHR22893">
    <property type="entry name" value="NADH OXIDOREDUCTASE-RELATED"/>
    <property type="match status" value="1"/>
</dbReference>
<dbReference type="InterPro" id="IPR001155">
    <property type="entry name" value="OxRdtase_FMN_N"/>
</dbReference>
<reference evidence="2 3" key="1">
    <citation type="submission" date="2013-07" db="EMBL/GenBank/DDBJ databases">
        <title>The Genome Sequence of Cryptococcus heveanensis BCC8398.</title>
        <authorList>
            <consortium name="The Broad Institute Genome Sequencing Platform"/>
            <person name="Cuomo C."/>
            <person name="Litvintseva A."/>
            <person name="Chen Y."/>
            <person name="Heitman J."/>
            <person name="Sun S."/>
            <person name="Springer D."/>
            <person name="Dromer F."/>
            <person name="Young S.K."/>
            <person name="Zeng Q."/>
            <person name="Gargeya S."/>
            <person name="Fitzgerald M."/>
            <person name="Abouelleil A."/>
            <person name="Alvarado L."/>
            <person name="Berlin A.M."/>
            <person name="Chapman S.B."/>
            <person name="Dewar J."/>
            <person name="Goldberg J."/>
            <person name="Griggs A."/>
            <person name="Gujja S."/>
            <person name="Hansen M."/>
            <person name="Howarth C."/>
            <person name="Imamovic A."/>
            <person name="Larimer J."/>
            <person name="McCowan C."/>
            <person name="Murphy C."/>
            <person name="Pearson M."/>
            <person name="Priest M."/>
            <person name="Roberts A."/>
            <person name="Saif S."/>
            <person name="Shea T."/>
            <person name="Sykes S."/>
            <person name="Wortman J."/>
            <person name="Nusbaum C."/>
            <person name="Birren B."/>
        </authorList>
    </citation>
    <scope>NUCLEOTIDE SEQUENCE [LARGE SCALE GENOMIC DNA]</scope>
    <source>
        <strain evidence="2 3">BCC8398</strain>
    </source>
</reference>
<dbReference type="InterPro" id="IPR013785">
    <property type="entry name" value="Aldolase_TIM"/>
</dbReference>
<reference evidence="3" key="2">
    <citation type="submission" date="2013-12" db="EMBL/GenBank/DDBJ databases">
        <title>Evolution of pathogenesis and genome organization in the Tremellales.</title>
        <authorList>
            <person name="Cuomo C."/>
            <person name="Litvintseva A."/>
            <person name="Heitman J."/>
            <person name="Chen Y."/>
            <person name="Sun S."/>
            <person name="Springer D."/>
            <person name="Dromer F."/>
            <person name="Young S."/>
            <person name="Zeng Q."/>
            <person name="Chapman S."/>
            <person name="Gujja S."/>
            <person name="Saif S."/>
            <person name="Birren B."/>
        </authorList>
    </citation>
    <scope>NUCLEOTIDE SEQUENCE [LARGE SCALE GENOMIC DNA]</scope>
    <source>
        <strain evidence="3">BCC8398</strain>
    </source>
</reference>
<dbReference type="GO" id="GO:0016491">
    <property type="term" value="F:oxidoreductase activity"/>
    <property type="evidence" value="ECO:0007669"/>
    <property type="project" value="InterPro"/>
</dbReference>
<dbReference type="Gene3D" id="3.20.20.70">
    <property type="entry name" value="Aldolase class I"/>
    <property type="match status" value="1"/>
</dbReference>
<protein>
    <recommendedName>
        <fullName evidence="1">NADH:flavin oxidoreductase/NADH oxidase N-terminal domain-containing protein</fullName>
    </recommendedName>
</protein>
<dbReference type="InterPro" id="IPR045247">
    <property type="entry name" value="Oye-like"/>
</dbReference>
<evidence type="ECO:0000313" key="2">
    <source>
        <dbReference type="EMBL" id="OCF35991.1"/>
    </source>
</evidence>
<name>A0A1B9GY80_9TREE</name>
<sequence length="391" mass="43363">MSHGHLSIASMDEESSAILKGTDDATSDDQLGNELLLFEPMTVGDLELKHRVVMCPLTRCRADAGGVHSELAVEYYKQRASDGGLLITEGTIISQEAGGQSNVPGIYSFEQIEAWKRVTAAVHEKGGFIFSQLWALGRVADPAVVPNGKVYAPSDIPFTTNANNGPGCTNLTVMSERDLDRFVEAYVDAARGAMETGFDGVEVHAANGYLLDQFLQTNTNTRSDNYGGSPANRIRLIIRVLDSISAVVPPSKIGIRISPFSTYQGMKMSPTTEIAQAFQHLLREVLSRWELAYVHIIRGNGDEDEDRESLEKLKEVIRGSRRMNTRIILAGEFDPAQAREEVRKNPFDELVAFGRYFIANPDLPYRIRHQLALSEWDETTFYTHSAEGYIE</sequence>
<dbReference type="OrthoDB" id="276546at2759"/>
<dbReference type="EMBL" id="KI669497">
    <property type="protein sequence ID" value="OCF35991.1"/>
    <property type="molecule type" value="Genomic_DNA"/>
</dbReference>
<keyword evidence="3" id="KW-1185">Reference proteome</keyword>
<dbReference type="STRING" id="1296120.A0A1B9GY80"/>
<evidence type="ECO:0000259" key="1">
    <source>
        <dbReference type="Pfam" id="PF00724"/>
    </source>
</evidence>
<dbReference type="SUPFAM" id="SSF51395">
    <property type="entry name" value="FMN-linked oxidoreductases"/>
    <property type="match status" value="1"/>
</dbReference>
<dbReference type="CDD" id="cd02933">
    <property type="entry name" value="OYE_like_FMN"/>
    <property type="match status" value="1"/>
</dbReference>
<gene>
    <name evidence="2" type="ORF">I316_02486</name>
</gene>
<proteinExistence type="predicted"/>
<dbReference type="PANTHER" id="PTHR22893:SF91">
    <property type="entry name" value="NADPH DEHYDROGENASE 2-RELATED"/>
    <property type="match status" value="1"/>
</dbReference>
<accession>A0A1B9GY80</accession>
<dbReference type="GO" id="GO:0010181">
    <property type="term" value="F:FMN binding"/>
    <property type="evidence" value="ECO:0007669"/>
    <property type="project" value="InterPro"/>
</dbReference>
<evidence type="ECO:0000313" key="3">
    <source>
        <dbReference type="Proteomes" id="UP000092666"/>
    </source>
</evidence>
<organism evidence="2 3">
    <name type="scientific">Kwoniella heveanensis BCC8398</name>
    <dbReference type="NCBI Taxonomy" id="1296120"/>
    <lineage>
        <taxon>Eukaryota</taxon>
        <taxon>Fungi</taxon>
        <taxon>Dikarya</taxon>
        <taxon>Basidiomycota</taxon>
        <taxon>Agaricomycotina</taxon>
        <taxon>Tremellomycetes</taxon>
        <taxon>Tremellales</taxon>
        <taxon>Cryptococcaceae</taxon>
        <taxon>Kwoniella</taxon>
    </lineage>
</organism>
<dbReference type="Pfam" id="PF00724">
    <property type="entry name" value="Oxidored_FMN"/>
    <property type="match status" value="1"/>
</dbReference>